<name>A0ABR1CYN6_NECAM</name>
<keyword evidence="2" id="KW-1185">Reference proteome</keyword>
<reference evidence="1 2" key="1">
    <citation type="submission" date="2023-08" db="EMBL/GenBank/DDBJ databases">
        <title>A Necator americanus chromosomal reference genome.</title>
        <authorList>
            <person name="Ilik V."/>
            <person name="Petrzelkova K.J."/>
            <person name="Pardy F."/>
            <person name="Fuh T."/>
            <person name="Niatou-Singa F.S."/>
            <person name="Gouil Q."/>
            <person name="Baker L."/>
            <person name="Ritchie M.E."/>
            <person name="Jex A.R."/>
            <person name="Gazzola D."/>
            <person name="Li H."/>
            <person name="Toshio Fujiwara R."/>
            <person name="Zhan B."/>
            <person name="Aroian R.V."/>
            <person name="Pafco B."/>
            <person name="Schwarz E.M."/>
        </authorList>
    </citation>
    <scope>NUCLEOTIDE SEQUENCE [LARGE SCALE GENOMIC DNA]</scope>
    <source>
        <strain evidence="1 2">Aroian</strain>
        <tissue evidence="1">Whole animal</tissue>
    </source>
</reference>
<protein>
    <submittedName>
        <fullName evidence="1">Uncharacterized protein</fullName>
    </submittedName>
</protein>
<accession>A0ABR1CYN6</accession>
<proteinExistence type="predicted"/>
<evidence type="ECO:0000313" key="1">
    <source>
        <dbReference type="EMBL" id="KAK6743022.1"/>
    </source>
</evidence>
<dbReference type="Proteomes" id="UP001303046">
    <property type="component" value="Unassembled WGS sequence"/>
</dbReference>
<comment type="caution">
    <text evidence="1">The sequence shown here is derived from an EMBL/GenBank/DDBJ whole genome shotgun (WGS) entry which is preliminary data.</text>
</comment>
<dbReference type="EMBL" id="JAVFWL010000003">
    <property type="protein sequence ID" value="KAK6743022.1"/>
    <property type="molecule type" value="Genomic_DNA"/>
</dbReference>
<organism evidence="1 2">
    <name type="scientific">Necator americanus</name>
    <name type="common">Human hookworm</name>
    <dbReference type="NCBI Taxonomy" id="51031"/>
    <lineage>
        <taxon>Eukaryota</taxon>
        <taxon>Metazoa</taxon>
        <taxon>Ecdysozoa</taxon>
        <taxon>Nematoda</taxon>
        <taxon>Chromadorea</taxon>
        <taxon>Rhabditida</taxon>
        <taxon>Rhabditina</taxon>
        <taxon>Rhabditomorpha</taxon>
        <taxon>Strongyloidea</taxon>
        <taxon>Ancylostomatidae</taxon>
        <taxon>Bunostominae</taxon>
        <taxon>Necator</taxon>
    </lineage>
</organism>
<evidence type="ECO:0000313" key="2">
    <source>
        <dbReference type="Proteomes" id="UP001303046"/>
    </source>
</evidence>
<sequence>MKTNFLQSYCYIKDEVSGVNQSAGMRRHVHFNSESFEVYERVTSLYNDLRGPADDQGSSEPSTVWLQRTSSRLRHCVTVCVLAKIIGLQIF</sequence>
<gene>
    <name evidence="1" type="primary">Necator_chrIII.g11110</name>
    <name evidence="1" type="ORF">RB195_010345</name>
</gene>